<dbReference type="RefSeq" id="WP_316965978.1">
    <property type="nucleotide sequence ID" value="NZ_JARFPK010000009.1"/>
</dbReference>
<comment type="caution">
    <text evidence="1">The sequence shown here is derived from an EMBL/GenBank/DDBJ whole genome shotgun (WGS) entry which is preliminary data.</text>
</comment>
<proteinExistence type="predicted"/>
<keyword evidence="2" id="KW-1185">Reference proteome</keyword>
<dbReference type="EMBL" id="JARFPK010000009">
    <property type="protein sequence ID" value="MDF0590222.1"/>
    <property type="molecule type" value="Genomic_DNA"/>
</dbReference>
<sequence>MSRPIAEQATIGVTKKPLSGTFEPLGPGGALPLLTDGVVAGCLLASKRGCRPVVMAPGHMVFVDSALDLALRYLRGHELHEPSLLEHRHANDIKGRIVEGWRDHQPERSLSRSRSLFFRSGPEL</sequence>
<keyword evidence="1" id="KW-0378">Hydrolase</keyword>
<dbReference type="InterPro" id="IPR007581">
    <property type="entry name" value="Endonuclease-V"/>
</dbReference>
<dbReference type="Proteomes" id="UP001220010">
    <property type="component" value="Unassembled WGS sequence"/>
</dbReference>
<dbReference type="GO" id="GO:0004519">
    <property type="term" value="F:endonuclease activity"/>
    <property type="evidence" value="ECO:0007669"/>
    <property type="project" value="UniProtKB-KW"/>
</dbReference>
<evidence type="ECO:0000313" key="1">
    <source>
        <dbReference type="EMBL" id="MDF0590222.1"/>
    </source>
</evidence>
<name>A0ABT5X696_9EURY</name>
<dbReference type="Gene3D" id="3.30.2170.10">
    <property type="entry name" value="archaeoglobus fulgidus dsm 4304 superfamily"/>
    <property type="match status" value="1"/>
</dbReference>
<organism evidence="1 2">
    <name type="scientific">Candidatus Methanocrinis natronophilus</name>
    <dbReference type="NCBI Taxonomy" id="3033396"/>
    <lineage>
        <taxon>Archaea</taxon>
        <taxon>Methanobacteriati</taxon>
        <taxon>Methanobacteriota</taxon>
        <taxon>Stenosarchaea group</taxon>
        <taxon>Methanomicrobia</taxon>
        <taxon>Methanotrichales</taxon>
        <taxon>Methanotrichaceae</taxon>
        <taxon>Methanocrinis</taxon>
    </lineage>
</organism>
<protein>
    <submittedName>
        <fullName evidence="1">Endonuclease V</fullName>
    </submittedName>
</protein>
<keyword evidence="1" id="KW-0255">Endonuclease</keyword>
<evidence type="ECO:0000313" key="2">
    <source>
        <dbReference type="Proteomes" id="UP001220010"/>
    </source>
</evidence>
<dbReference type="Pfam" id="PF04493">
    <property type="entry name" value="Endonuclease_5"/>
    <property type="match status" value="1"/>
</dbReference>
<reference evidence="1 2" key="1">
    <citation type="submission" date="2023-03" db="EMBL/GenBank/DDBJ databases">
        <title>WGS of Methanotrichaceae archaeon Mx.</title>
        <authorList>
            <person name="Sorokin D.Y."/>
            <person name="Merkel A.Y."/>
        </authorList>
    </citation>
    <scope>NUCLEOTIDE SEQUENCE [LARGE SCALE GENOMIC DNA]</scope>
    <source>
        <strain evidence="1 2">Mx</strain>
    </source>
</reference>
<accession>A0ABT5X696</accession>
<keyword evidence="1" id="KW-0540">Nuclease</keyword>
<gene>
    <name evidence="1" type="ORF">P0O15_03415</name>
</gene>